<dbReference type="GO" id="GO:0003714">
    <property type="term" value="F:transcription corepressor activity"/>
    <property type="evidence" value="ECO:0007669"/>
    <property type="project" value="TreeGrafter"/>
</dbReference>
<dbReference type="SMART" id="SM01189">
    <property type="entry name" value="ELM2"/>
    <property type="match status" value="1"/>
</dbReference>
<dbReference type="CDD" id="cd04709">
    <property type="entry name" value="BAH_MTA"/>
    <property type="match status" value="1"/>
</dbReference>
<feature type="region of interest" description="Disordered" evidence="10">
    <location>
        <begin position="531"/>
        <end position="551"/>
    </location>
</feature>
<dbReference type="InterPro" id="IPR035170">
    <property type="entry name" value="MTA1_R1"/>
</dbReference>
<feature type="region of interest" description="Disordered" evidence="10">
    <location>
        <begin position="436"/>
        <end position="456"/>
    </location>
</feature>
<dbReference type="InterPro" id="IPR000949">
    <property type="entry name" value="ELM2_dom"/>
</dbReference>
<organism evidence="14 15">
    <name type="scientific">Plectus sambesii</name>
    <dbReference type="NCBI Taxonomy" id="2011161"/>
    <lineage>
        <taxon>Eukaryota</taxon>
        <taxon>Metazoa</taxon>
        <taxon>Ecdysozoa</taxon>
        <taxon>Nematoda</taxon>
        <taxon>Chromadorea</taxon>
        <taxon>Plectida</taxon>
        <taxon>Plectina</taxon>
        <taxon>Plectoidea</taxon>
        <taxon>Plectidae</taxon>
        <taxon>Plectus</taxon>
    </lineage>
</organism>
<name>A0A914X117_9BILA</name>
<accession>A0A914X117</accession>
<dbReference type="Gene3D" id="1.10.10.60">
    <property type="entry name" value="Homeodomain-like"/>
    <property type="match status" value="1"/>
</dbReference>
<dbReference type="PANTHER" id="PTHR10865:SF29">
    <property type="entry name" value="METASTASIS ASSOCIATED 1-LIKE, ISOFORM D"/>
    <property type="match status" value="1"/>
</dbReference>
<dbReference type="GO" id="GO:0000122">
    <property type="term" value="P:negative regulation of transcription by RNA polymerase II"/>
    <property type="evidence" value="ECO:0007669"/>
    <property type="project" value="TreeGrafter"/>
</dbReference>
<dbReference type="InterPro" id="IPR009057">
    <property type="entry name" value="Homeodomain-like_sf"/>
</dbReference>
<sequence>MAQNMYRVGDYVYFEISSAAPFQVRRIEELNKTSTGNVEAKVMCFYRRRDISPALLKIADQLPPEKGEKEKEKEKEKPTTENGGSEAAAAAVEEGGLSNGTTKREERDDSASPTPMQVDESTTEKEEPPAKPKDVDGNAGLPTGADRIDVRERHRLRQRELFLSRQIETLPATHIRGKCVVTLLNEVETPDSYLTRDDAFFYSLVYDPSAKTLLADKGEIKVGSKYQAEITQSDLLADEQRTSDRPDPMETLVFHPNHSLTDRDIDQFLIVARAVGTFSRALDTSSSVKLPSLHMTAAAASRDVTLLHAMALLHHANYDLGQAMKYLVPPPSKQHYPLDADKTTSHNTVSLGGPILCRDQMEEWSAAEANLFEEAIEKYGKDFNDIRQDFLPWKALKDIVEYYYMWKTTDRYVQSKRVKAAEAESRLKQVYIPNYNKPNPNLVGPPNPTGQPVKGTSPCESCETDMSPQWYAWGPAQMQMRLCADCWTAWKKNGGLKRDHEWETYDKTGGGSKPLGGTDFVQNATGITRGATLPSQQSHSRSAFGSQQMGKSGRLVQGMPNPNGPKTRVAFFLHTTLMTRVARRLATRSLFNVRKSARKPFLPIAAQAIKQNCQSRDPKEILKVAKQIKGGRLPQGLIDALSGVRPAVTSLPTATTTSPGTASLKRPVSNGDSKTTPQPPAKAPRQAAPVAMVAMAQQQMYSRWMALTEDVLYLANRSVKRIRRTLTNRQMRKVARGPCKPNAVVTKLLPSVGFVALAANTNNNVVVVE</sequence>
<proteinExistence type="inferred from homology"/>
<keyword evidence="2" id="KW-0678">Repressor</keyword>
<dbReference type="Gene3D" id="2.30.30.490">
    <property type="match status" value="1"/>
</dbReference>
<dbReference type="GO" id="GO:0003682">
    <property type="term" value="F:chromatin binding"/>
    <property type="evidence" value="ECO:0007669"/>
    <property type="project" value="InterPro"/>
</dbReference>
<dbReference type="AlphaFoldDB" id="A0A914X117"/>
<feature type="domain" description="SANT" evidence="13">
    <location>
        <begin position="359"/>
        <end position="411"/>
    </location>
</feature>
<keyword evidence="7" id="KW-0238">DNA-binding</keyword>
<dbReference type="SMART" id="SM00401">
    <property type="entry name" value="ZnF_GATA"/>
    <property type="match status" value="1"/>
</dbReference>
<dbReference type="GO" id="GO:0003713">
    <property type="term" value="F:transcription coactivator activity"/>
    <property type="evidence" value="ECO:0007669"/>
    <property type="project" value="TreeGrafter"/>
</dbReference>
<dbReference type="FunFam" id="4.10.1240.50:FF:000001">
    <property type="entry name" value="Metastasis-associated 1 family, member 3"/>
    <property type="match status" value="1"/>
</dbReference>
<keyword evidence="8" id="KW-0539">Nucleus</keyword>
<comment type="subcellular location">
    <subcellularLocation>
        <location evidence="1">Nucleus</location>
    </subcellularLocation>
</comment>
<evidence type="ECO:0000313" key="14">
    <source>
        <dbReference type="Proteomes" id="UP000887566"/>
    </source>
</evidence>
<dbReference type="PROSITE" id="PS51038">
    <property type="entry name" value="BAH"/>
    <property type="match status" value="1"/>
</dbReference>
<dbReference type="PANTHER" id="PTHR10865">
    <property type="entry name" value="METASTASIS-ASSOCIATED PROTEIN AND MESODERM INDUCTION EARLY RESPONSE PROTEIN"/>
    <property type="match status" value="1"/>
</dbReference>
<dbReference type="Pfam" id="PF17226">
    <property type="entry name" value="MTA_R1"/>
    <property type="match status" value="1"/>
</dbReference>
<comment type="similarity">
    <text evidence="9">Belongs to the metastasis-associated protein family.</text>
</comment>
<keyword evidence="3" id="KW-0597">Phosphoprotein</keyword>
<dbReference type="GO" id="GO:0042826">
    <property type="term" value="F:histone deacetylase binding"/>
    <property type="evidence" value="ECO:0007669"/>
    <property type="project" value="TreeGrafter"/>
</dbReference>
<dbReference type="Gene3D" id="4.10.1240.50">
    <property type="match status" value="1"/>
</dbReference>
<feature type="region of interest" description="Disordered" evidence="10">
    <location>
        <begin position="57"/>
        <end position="147"/>
    </location>
</feature>
<evidence type="ECO:0000256" key="6">
    <source>
        <dbReference type="ARBA" id="ARBA00022833"/>
    </source>
</evidence>
<dbReference type="Proteomes" id="UP000887566">
    <property type="component" value="Unplaced"/>
</dbReference>
<keyword evidence="14" id="KW-1185">Reference proteome</keyword>
<dbReference type="PROSITE" id="PS51156">
    <property type="entry name" value="ELM2"/>
    <property type="match status" value="1"/>
</dbReference>
<dbReference type="CDD" id="cd00202">
    <property type="entry name" value="ZnF_GATA"/>
    <property type="match status" value="1"/>
</dbReference>
<dbReference type="Pfam" id="PF00320">
    <property type="entry name" value="GATA"/>
    <property type="match status" value="1"/>
</dbReference>
<dbReference type="InterPro" id="IPR017884">
    <property type="entry name" value="SANT_dom"/>
</dbReference>
<feature type="compositionally biased region" description="Low complexity" evidence="10">
    <location>
        <begin position="650"/>
        <end position="663"/>
    </location>
</feature>
<evidence type="ECO:0000256" key="2">
    <source>
        <dbReference type="ARBA" id="ARBA00022491"/>
    </source>
</evidence>
<evidence type="ECO:0000256" key="10">
    <source>
        <dbReference type="SAM" id="MobiDB-lite"/>
    </source>
</evidence>
<dbReference type="InterPro" id="IPR000679">
    <property type="entry name" value="Znf_GATA"/>
</dbReference>
<feature type="region of interest" description="Disordered" evidence="10">
    <location>
        <begin position="650"/>
        <end position="685"/>
    </location>
</feature>
<evidence type="ECO:0000256" key="8">
    <source>
        <dbReference type="ARBA" id="ARBA00023242"/>
    </source>
</evidence>
<dbReference type="GO" id="GO:0016581">
    <property type="term" value="C:NuRD complex"/>
    <property type="evidence" value="ECO:0007669"/>
    <property type="project" value="TreeGrafter"/>
</dbReference>
<evidence type="ECO:0000256" key="9">
    <source>
        <dbReference type="ARBA" id="ARBA00093454"/>
    </source>
</evidence>
<feature type="compositionally biased region" description="Polar residues" evidence="10">
    <location>
        <begin position="533"/>
        <end position="550"/>
    </location>
</feature>
<dbReference type="CDD" id="cd11661">
    <property type="entry name" value="SANT_MTA3_like"/>
    <property type="match status" value="1"/>
</dbReference>
<dbReference type="InterPro" id="IPR043151">
    <property type="entry name" value="BAH_sf"/>
</dbReference>
<dbReference type="SMART" id="SM00439">
    <property type="entry name" value="BAH"/>
    <property type="match status" value="1"/>
</dbReference>
<dbReference type="Pfam" id="PF00249">
    <property type="entry name" value="Myb_DNA-binding"/>
    <property type="match status" value="1"/>
</dbReference>
<evidence type="ECO:0000256" key="4">
    <source>
        <dbReference type="ARBA" id="ARBA00022723"/>
    </source>
</evidence>
<dbReference type="Pfam" id="PF01426">
    <property type="entry name" value="BAH"/>
    <property type="match status" value="1"/>
</dbReference>
<dbReference type="SMART" id="SM00717">
    <property type="entry name" value="SANT"/>
    <property type="match status" value="1"/>
</dbReference>
<feature type="domain" description="ELM2" evidence="12">
    <location>
        <begin position="218"/>
        <end position="331"/>
    </location>
</feature>
<dbReference type="GO" id="GO:0008270">
    <property type="term" value="F:zinc ion binding"/>
    <property type="evidence" value="ECO:0007669"/>
    <property type="project" value="UniProtKB-KW"/>
</dbReference>
<evidence type="ECO:0000256" key="7">
    <source>
        <dbReference type="ARBA" id="ARBA00023125"/>
    </source>
</evidence>
<protein>
    <submittedName>
        <fullName evidence="15">Metastasis-associated protein MTA3</fullName>
    </submittedName>
</protein>
<feature type="compositionally biased region" description="Low complexity" evidence="10">
    <location>
        <begin position="81"/>
        <end position="96"/>
    </location>
</feature>
<evidence type="ECO:0000313" key="15">
    <source>
        <dbReference type="WBParaSite" id="PSAMB.scaffold61size89802.g1196.t1"/>
    </source>
</evidence>
<evidence type="ECO:0000259" key="11">
    <source>
        <dbReference type="PROSITE" id="PS51038"/>
    </source>
</evidence>
<keyword evidence="5" id="KW-0863">Zinc-finger</keyword>
<evidence type="ECO:0000256" key="3">
    <source>
        <dbReference type="ARBA" id="ARBA00022553"/>
    </source>
</evidence>
<dbReference type="InterPro" id="IPR001005">
    <property type="entry name" value="SANT/Myb"/>
</dbReference>
<evidence type="ECO:0000259" key="13">
    <source>
        <dbReference type="PROSITE" id="PS51293"/>
    </source>
</evidence>
<dbReference type="InterPro" id="IPR001025">
    <property type="entry name" value="BAH_dom"/>
</dbReference>
<dbReference type="WBParaSite" id="PSAMB.scaffold61size89802.g1196.t1">
    <property type="protein sequence ID" value="PSAMB.scaffold61size89802.g1196.t1"/>
    <property type="gene ID" value="PSAMB.scaffold61size89802.g1196"/>
</dbReference>
<evidence type="ECO:0000259" key="12">
    <source>
        <dbReference type="PROSITE" id="PS51156"/>
    </source>
</evidence>
<feature type="domain" description="BAH" evidence="11">
    <location>
        <begin position="4"/>
        <end position="217"/>
    </location>
</feature>
<dbReference type="FunFam" id="1.10.10.60:FF:000012">
    <property type="entry name" value="Metastasis-associated 1 family, member 3"/>
    <property type="match status" value="1"/>
</dbReference>
<keyword evidence="6" id="KW-0862">Zinc</keyword>
<feature type="compositionally biased region" description="Basic and acidic residues" evidence="10">
    <location>
        <begin position="122"/>
        <end position="136"/>
    </location>
</feature>
<dbReference type="GO" id="GO:0043565">
    <property type="term" value="F:sequence-specific DNA binding"/>
    <property type="evidence" value="ECO:0007669"/>
    <property type="project" value="InterPro"/>
</dbReference>
<evidence type="ECO:0000256" key="1">
    <source>
        <dbReference type="ARBA" id="ARBA00004123"/>
    </source>
</evidence>
<dbReference type="PROSITE" id="PS51293">
    <property type="entry name" value="SANT"/>
    <property type="match status" value="1"/>
</dbReference>
<evidence type="ECO:0000256" key="5">
    <source>
        <dbReference type="ARBA" id="ARBA00022771"/>
    </source>
</evidence>
<dbReference type="SUPFAM" id="SSF46689">
    <property type="entry name" value="Homeodomain-like"/>
    <property type="match status" value="1"/>
</dbReference>
<keyword evidence="4" id="KW-0479">Metal-binding</keyword>
<dbReference type="InterPro" id="IPR040138">
    <property type="entry name" value="MIER/MTA"/>
</dbReference>
<dbReference type="Pfam" id="PF01448">
    <property type="entry name" value="ELM2"/>
    <property type="match status" value="1"/>
</dbReference>
<reference evidence="15" key="1">
    <citation type="submission" date="2022-11" db="UniProtKB">
        <authorList>
            <consortium name="WormBaseParasite"/>
        </authorList>
    </citation>
    <scope>IDENTIFICATION</scope>
</reference>
<feature type="compositionally biased region" description="Basic and acidic residues" evidence="10">
    <location>
        <begin position="63"/>
        <end position="79"/>
    </location>
</feature>